<keyword evidence="1" id="KW-0732">Signal</keyword>
<dbReference type="EMBL" id="FCON02000001">
    <property type="protein sequence ID" value="SAL12872.1"/>
    <property type="molecule type" value="Genomic_DNA"/>
</dbReference>
<accession>A0A158EZF6</accession>
<protein>
    <submittedName>
        <fullName evidence="3">Lipoprotein</fullName>
    </submittedName>
</protein>
<comment type="caution">
    <text evidence="3">The sequence shown here is derived from an EMBL/GenBank/DDBJ whole genome shotgun (WGS) entry which is preliminary data.</text>
</comment>
<proteinExistence type="predicted"/>
<evidence type="ECO:0000313" key="3">
    <source>
        <dbReference type="EMBL" id="SAL12872.1"/>
    </source>
</evidence>
<organism evidence="3 4">
    <name type="scientific">Caballeronia choica</name>
    <dbReference type="NCBI Taxonomy" id="326476"/>
    <lineage>
        <taxon>Bacteria</taxon>
        <taxon>Pseudomonadati</taxon>
        <taxon>Pseudomonadota</taxon>
        <taxon>Betaproteobacteria</taxon>
        <taxon>Burkholderiales</taxon>
        <taxon>Burkholderiaceae</taxon>
        <taxon>Caballeronia</taxon>
    </lineage>
</organism>
<feature type="signal peptide" evidence="1">
    <location>
        <begin position="1"/>
        <end position="25"/>
    </location>
</feature>
<dbReference type="RefSeq" id="WP_087642430.1">
    <property type="nucleotide sequence ID" value="NZ_FCON02000001.1"/>
</dbReference>
<dbReference type="Pfam" id="PF03886">
    <property type="entry name" value="ABC_trans_aux"/>
    <property type="match status" value="1"/>
</dbReference>
<keyword evidence="4" id="KW-1185">Reference proteome</keyword>
<feature type="chain" id="PRO_5011117525" evidence="1">
    <location>
        <begin position="26"/>
        <end position="196"/>
    </location>
</feature>
<feature type="domain" description="ABC-type transport auxiliary lipoprotein component" evidence="2">
    <location>
        <begin position="28"/>
        <end position="187"/>
    </location>
</feature>
<name>A0A158EZF6_9BURK</name>
<reference evidence="3" key="1">
    <citation type="submission" date="2016-01" db="EMBL/GenBank/DDBJ databases">
        <authorList>
            <person name="Peeters C."/>
        </authorList>
    </citation>
    <scope>NUCLEOTIDE SEQUENCE [LARGE SCALE GENOMIC DNA]</scope>
    <source>
        <strain evidence="3">LMG 22940</strain>
    </source>
</reference>
<evidence type="ECO:0000259" key="2">
    <source>
        <dbReference type="Pfam" id="PF03886"/>
    </source>
</evidence>
<dbReference type="OrthoDB" id="1494661at2"/>
<dbReference type="SUPFAM" id="SSF159594">
    <property type="entry name" value="XCC0632-like"/>
    <property type="match status" value="1"/>
</dbReference>
<dbReference type="AlphaFoldDB" id="A0A158EZF6"/>
<sequence length="196" mass="20624">MRSLLLAAVLLVAPFIDGCSTSPRAAFYTLSPTAPPESVPSTAPPIYIAVDAVTIPDLVDRPQIVLRTGATQVSIDEFARWADPLKGQIARVLAADLAQAVPGALVSGYARNPGDAQAYHVWVDVQSFESVPGERASIVVLWSVRPPKQGATVTGRTIAHEPARAPGYDALVDAHGRALATVSNDIAGVIRSTLRP</sequence>
<dbReference type="InterPro" id="IPR005586">
    <property type="entry name" value="ABC_trans_aux"/>
</dbReference>
<evidence type="ECO:0000313" key="4">
    <source>
        <dbReference type="Proteomes" id="UP000054770"/>
    </source>
</evidence>
<dbReference type="Proteomes" id="UP000054770">
    <property type="component" value="Unassembled WGS sequence"/>
</dbReference>
<evidence type="ECO:0000256" key="1">
    <source>
        <dbReference type="SAM" id="SignalP"/>
    </source>
</evidence>
<gene>
    <name evidence="3" type="ORF">AWB68_00141</name>
</gene>
<keyword evidence="3" id="KW-0449">Lipoprotein</keyword>
<dbReference type="Gene3D" id="3.40.50.10610">
    <property type="entry name" value="ABC-type transport auxiliary lipoprotein component"/>
    <property type="match status" value="1"/>
</dbReference>